<evidence type="ECO:0000313" key="3">
    <source>
        <dbReference type="Proteomes" id="UP000236023"/>
    </source>
</evidence>
<dbReference type="RefSeq" id="WP_102895655.1">
    <property type="nucleotide sequence ID" value="NZ_JAMOHU010000029.1"/>
</dbReference>
<dbReference type="EMBL" id="POUT01000016">
    <property type="protein sequence ID" value="PNG05702.1"/>
    <property type="molecule type" value="Genomic_DNA"/>
</dbReference>
<name>A0A2N8ST88_STUST</name>
<dbReference type="NCBIfam" id="TIGR03605">
    <property type="entry name" value="antibiot_sagB"/>
    <property type="match status" value="1"/>
</dbReference>
<comment type="caution">
    <text evidence="2">The sequence shown here is derived from an EMBL/GenBank/DDBJ whole genome shotgun (WGS) entry which is preliminary data.</text>
</comment>
<dbReference type="AlphaFoldDB" id="A0A2N8ST88"/>
<dbReference type="GO" id="GO:0016491">
    <property type="term" value="F:oxidoreductase activity"/>
    <property type="evidence" value="ECO:0007669"/>
    <property type="project" value="InterPro"/>
</dbReference>
<reference evidence="2 3" key="1">
    <citation type="submission" date="2018-01" db="EMBL/GenBank/DDBJ databases">
        <title>Denitrification phenotypes of diverse strains of Pseudomonas stutzeri.</title>
        <authorList>
            <person name="Milligan D.A."/>
            <person name="Bergaust L."/>
            <person name="Bakken L.R."/>
            <person name="Frostegard A."/>
        </authorList>
    </citation>
    <scope>NUCLEOTIDE SEQUENCE [LARGE SCALE GENOMIC DNA]</scope>
    <source>
        <strain evidence="2 3">24a75</strain>
    </source>
</reference>
<organism evidence="2 3">
    <name type="scientific">Stutzerimonas stutzeri</name>
    <name type="common">Pseudomonas stutzeri</name>
    <dbReference type="NCBI Taxonomy" id="316"/>
    <lineage>
        <taxon>Bacteria</taxon>
        <taxon>Pseudomonadati</taxon>
        <taxon>Pseudomonadota</taxon>
        <taxon>Gammaproteobacteria</taxon>
        <taxon>Pseudomonadales</taxon>
        <taxon>Pseudomonadaceae</taxon>
        <taxon>Stutzerimonas</taxon>
    </lineage>
</organism>
<evidence type="ECO:0000313" key="2">
    <source>
        <dbReference type="EMBL" id="PNG05702.1"/>
    </source>
</evidence>
<dbReference type="Gene3D" id="3.40.109.10">
    <property type="entry name" value="NADH Oxidase"/>
    <property type="match status" value="2"/>
</dbReference>
<protein>
    <submittedName>
        <fullName evidence="2">Oxidoreductase</fullName>
    </submittedName>
</protein>
<dbReference type="InterPro" id="IPR000415">
    <property type="entry name" value="Nitroreductase-like"/>
</dbReference>
<evidence type="ECO:0000259" key="1">
    <source>
        <dbReference type="Pfam" id="PF00881"/>
    </source>
</evidence>
<gene>
    <name evidence="2" type="ORF">CXK94_20305</name>
</gene>
<dbReference type="Pfam" id="PF00881">
    <property type="entry name" value="Nitroreductase"/>
    <property type="match status" value="1"/>
</dbReference>
<dbReference type="CDD" id="cd02142">
    <property type="entry name" value="McbC_SagB-like_oxidoreductase"/>
    <property type="match status" value="2"/>
</dbReference>
<dbReference type="PANTHER" id="PTHR42741">
    <property type="entry name" value="NITROREDUCTASE FAMILY PROTEIN"/>
    <property type="match status" value="1"/>
</dbReference>
<proteinExistence type="predicted"/>
<feature type="domain" description="Nitroreductase" evidence="1">
    <location>
        <begin position="403"/>
        <end position="540"/>
    </location>
</feature>
<dbReference type="InterPro" id="IPR029479">
    <property type="entry name" value="Nitroreductase"/>
</dbReference>
<dbReference type="PANTHER" id="PTHR42741:SF3">
    <property type="entry name" value="NITROREDUCTASE FAMILY PROTEIN"/>
    <property type="match status" value="1"/>
</dbReference>
<accession>A0A2N8ST88</accession>
<dbReference type="SUPFAM" id="SSF55469">
    <property type="entry name" value="FMN-dependent nitroreductase-like"/>
    <property type="match status" value="2"/>
</dbReference>
<sequence>MPSQDLSECTAARAAVHAYHQRSKHRFAGYAAGPETLDWEAQPAAFRHFQGAPQIRLPLLATAPPGSALQQALQRPFRSLDAVDAKALRPDLHGIGALLQLSLGLSAWKTLGPDRWTVRANPSSGNLHPTEAYLWVAGVAGLENGLYHYRPEDHALELRARHTVETGTPRLAIVLTSVMWREAWKYGERAFRYCQLDVGHAVGALRYAAAVLGWRLQEQAQVGNATLARLAGVDRLEEFPAHRWPDTECEESEVLLSLGFSDGAPPPVTTAELRALAETACWHGLASAIDRYPLYRWPSIAEIAAATRREDAPVEPAVPLLAPAASVQSEPWGGAVAAGELLGNRRSAKRFDRNHRMSLACFATLLARLRPTSQLPWDALDGTPRIALVLFVRHVEELAPGLYLLPRTDALLASLKPHLAKRLRLEPVPGFDTLLLLEEMEPGMLQRISRSLHCHQEIAAGACFALGMLAEFDGTLRRQGPAAYRSLHREAGLLGQVLYLEAEARGLRGTGIGCFFDDPVHELLGLQDDAWQSLYHFTVGLPVLDSRIESAPAYSQRDTPGPTEGRFP</sequence>
<dbReference type="Proteomes" id="UP000236023">
    <property type="component" value="Unassembled WGS sequence"/>
</dbReference>
<dbReference type="InterPro" id="IPR020051">
    <property type="entry name" value="SagB-type_dehydrogenase"/>
</dbReference>